<evidence type="ECO:0000313" key="9">
    <source>
        <dbReference type="EMBL" id="AHM05095.1"/>
    </source>
</evidence>
<dbReference type="STRING" id="1294273.roselon_02797"/>
<dbReference type="RefSeq" id="WP_245605347.1">
    <property type="nucleotide sequence ID" value="NZ_CP004372.1"/>
</dbReference>
<dbReference type="AlphaFoldDB" id="W8SRE0"/>
<keyword evidence="10" id="KW-1185">Reference proteome</keyword>
<evidence type="ECO:0000256" key="3">
    <source>
        <dbReference type="ARBA" id="ARBA00022723"/>
    </source>
</evidence>
<evidence type="ECO:0000256" key="1">
    <source>
        <dbReference type="ARBA" id="ARBA00022448"/>
    </source>
</evidence>
<keyword evidence="7" id="KW-0732">Signal</keyword>
<dbReference type="Pfam" id="PF00034">
    <property type="entry name" value="Cytochrom_C"/>
    <property type="match status" value="2"/>
</dbReference>
<protein>
    <submittedName>
        <fullName evidence="9">Cytochrome c4</fullName>
    </submittedName>
</protein>
<keyword evidence="1" id="KW-0813">Transport</keyword>
<feature type="domain" description="Cytochrome c" evidence="8">
    <location>
        <begin position="159"/>
        <end position="254"/>
    </location>
</feature>
<dbReference type="PANTHER" id="PTHR33751:SF9">
    <property type="entry name" value="CYTOCHROME C4"/>
    <property type="match status" value="1"/>
</dbReference>
<dbReference type="InterPro" id="IPR009056">
    <property type="entry name" value="Cyt_c-like_dom"/>
</dbReference>
<evidence type="ECO:0000256" key="6">
    <source>
        <dbReference type="PROSITE-ProRule" id="PRU00433"/>
    </source>
</evidence>
<dbReference type="PROSITE" id="PS51007">
    <property type="entry name" value="CYTC"/>
    <property type="match status" value="2"/>
</dbReference>
<dbReference type="InterPro" id="IPR050597">
    <property type="entry name" value="Cytochrome_c_Oxidase_Subunit"/>
</dbReference>
<organism evidence="9 10">
    <name type="scientific">Roseicyclus elongatus DSM 19469</name>
    <dbReference type="NCBI Taxonomy" id="1294273"/>
    <lineage>
        <taxon>Bacteria</taxon>
        <taxon>Pseudomonadati</taxon>
        <taxon>Pseudomonadota</taxon>
        <taxon>Alphaproteobacteria</taxon>
        <taxon>Rhodobacterales</taxon>
        <taxon>Roseobacteraceae</taxon>
        <taxon>Roseicyclus</taxon>
    </lineage>
</organism>
<evidence type="ECO:0000259" key="8">
    <source>
        <dbReference type="PROSITE" id="PS51007"/>
    </source>
</evidence>
<feature type="domain" description="Cytochrome c" evidence="8">
    <location>
        <begin position="62"/>
        <end position="151"/>
    </location>
</feature>
<dbReference type="SUPFAM" id="SSF46626">
    <property type="entry name" value="Cytochrome c"/>
    <property type="match status" value="2"/>
</dbReference>
<dbReference type="Gene3D" id="1.10.760.10">
    <property type="entry name" value="Cytochrome c-like domain"/>
    <property type="match status" value="2"/>
</dbReference>
<dbReference type="EMBL" id="CP004372">
    <property type="protein sequence ID" value="AHM05095.1"/>
    <property type="molecule type" value="Genomic_DNA"/>
</dbReference>
<keyword evidence="4" id="KW-0249">Electron transport</keyword>
<evidence type="ECO:0000256" key="5">
    <source>
        <dbReference type="ARBA" id="ARBA00023004"/>
    </source>
</evidence>
<proteinExistence type="predicted"/>
<sequence length="274" mass="29146">MSTRKTVMITGAATALAAAMAVPMLTNAQDYAADPAISELEAMLVDDRSRFRIEVERDVTDDLLELGRLVAMGGSQAGGSGMACIACHGVEGEGDGSGAFPRLAGQSGWYLYKQLIDYASGARPNDVMSSVAERLTEHEMEAVSAYYAAIDAPYAPVMGDIDPGMLQWGGQLGAVGSAERGIPACVNCHGPSGTGMPPSVPYLAGQYANYMTHQLQLWADGVRDNDAMNVMSAIADKMTEEDMRAVSEYYARVRPAERGEAEIAIEVDMTARTE</sequence>
<dbReference type="HOGENOM" id="CLU_1025765_0_0_5"/>
<evidence type="ECO:0000256" key="2">
    <source>
        <dbReference type="ARBA" id="ARBA00022617"/>
    </source>
</evidence>
<dbReference type="InterPro" id="IPR036909">
    <property type="entry name" value="Cyt_c-like_dom_sf"/>
</dbReference>
<feature type="chain" id="PRO_5004913015" evidence="7">
    <location>
        <begin position="29"/>
        <end position="274"/>
    </location>
</feature>
<keyword evidence="3 6" id="KW-0479">Metal-binding</keyword>
<dbReference type="KEGG" id="red:roselon_02797"/>
<gene>
    <name evidence="9" type="ORF">roselon_02797</name>
</gene>
<dbReference type="eggNOG" id="COG2863">
    <property type="taxonomic scope" value="Bacteria"/>
</dbReference>
<reference evidence="9 10" key="1">
    <citation type="submission" date="2013-03" db="EMBL/GenBank/DDBJ databases">
        <authorList>
            <person name="Fiebig A."/>
            <person name="Goeker M."/>
            <person name="Klenk H.-P.P."/>
        </authorList>
    </citation>
    <scope>NUCLEOTIDE SEQUENCE [LARGE SCALE GENOMIC DNA]</scope>
    <source>
        <strain evidence="10">DSM 19469</strain>
    </source>
</reference>
<dbReference type="Proteomes" id="UP000019593">
    <property type="component" value="Chromosome"/>
</dbReference>
<keyword evidence="5 6" id="KW-0408">Iron</keyword>
<evidence type="ECO:0000256" key="7">
    <source>
        <dbReference type="SAM" id="SignalP"/>
    </source>
</evidence>
<feature type="signal peptide" evidence="7">
    <location>
        <begin position="1"/>
        <end position="28"/>
    </location>
</feature>
<dbReference type="GO" id="GO:0020037">
    <property type="term" value="F:heme binding"/>
    <property type="evidence" value="ECO:0007669"/>
    <property type="project" value="InterPro"/>
</dbReference>
<evidence type="ECO:0000313" key="10">
    <source>
        <dbReference type="Proteomes" id="UP000019593"/>
    </source>
</evidence>
<dbReference type="GO" id="GO:0046872">
    <property type="term" value="F:metal ion binding"/>
    <property type="evidence" value="ECO:0007669"/>
    <property type="project" value="UniProtKB-KW"/>
</dbReference>
<keyword evidence="2 6" id="KW-0349">Heme</keyword>
<dbReference type="PANTHER" id="PTHR33751">
    <property type="entry name" value="CBB3-TYPE CYTOCHROME C OXIDASE SUBUNIT FIXP"/>
    <property type="match status" value="1"/>
</dbReference>
<accession>W8SRE0</accession>
<name>W8SRE0_9RHOB</name>
<evidence type="ECO:0000256" key="4">
    <source>
        <dbReference type="ARBA" id="ARBA00022982"/>
    </source>
</evidence>
<dbReference type="GO" id="GO:0009055">
    <property type="term" value="F:electron transfer activity"/>
    <property type="evidence" value="ECO:0007669"/>
    <property type="project" value="InterPro"/>
</dbReference>